<protein>
    <submittedName>
        <fullName evidence="4">Nodulation protein</fullName>
    </submittedName>
</protein>
<evidence type="ECO:0000256" key="1">
    <source>
        <dbReference type="ARBA" id="ARBA00006129"/>
    </source>
</evidence>
<dbReference type="PANTHER" id="PTHR34847:SF1">
    <property type="entry name" value="NODULATION PROTEIN U"/>
    <property type="match status" value="1"/>
</dbReference>
<evidence type="ECO:0000259" key="2">
    <source>
        <dbReference type="Pfam" id="PF02543"/>
    </source>
</evidence>
<evidence type="ECO:0000313" key="4">
    <source>
        <dbReference type="EMBL" id="GGC50165.1"/>
    </source>
</evidence>
<gene>
    <name evidence="4" type="ORF">GCM10011386_47980</name>
</gene>
<dbReference type="SUPFAM" id="SSF53067">
    <property type="entry name" value="Actin-like ATPase domain"/>
    <property type="match status" value="1"/>
</dbReference>
<dbReference type="InterPro" id="IPR031730">
    <property type="entry name" value="Carbam_trans_C"/>
</dbReference>
<dbReference type="CDD" id="cd24098">
    <property type="entry name" value="ASKHA_NBD_TobZ_N"/>
    <property type="match status" value="1"/>
</dbReference>
<feature type="domain" description="Carbamoyltransferase C-terminal" evidence="3">
    <location>
        <begin position="412"/>
        <end position="601"/>
    </location>
</feature>
<dbReference type="EMBL" id="BMIK01000039">
    <property type="protein sequence ID" value="GGC50165.1"/>
    <property type="molecule type" value="Genomic_DNA"/>
</dbReference>
<sequence>MARVLGISAFYHDSAAAIVIDGKIIAAAQEERFTRRKHTADFPANAITFCLDQAGLDIDDLDAVVFYDKPLLKFERLLQTYYAFAPKGLISFLKSIPIWLNEKLFLKRVIYNGLKEIGHYDKKKLKLLFSAHHLSHAASAFFASPYQTAAILTIDGVGEWSTASIGIGEGANIKILKEMEFPHSVGLLYSAFTYYLGFEVNSGEYKVMGLAPYGDPQSEETDTYISAIRTRLADIKEDGSLWLDQSYFGYATGLRMVNHRKWEELFGFKRRKPTDGILQHHCNLALAIQTVVEEVVFKMALEAKSITGADSLCLAGGVALNCVANGKLYKKQLFKNLFIQPAAGDAGGALGAALAVAHMYFDVKRPPDDEDQMAGSYLGPEYTDSEINILNRKTKAVYTKYESFLDLAGFIAEELAEGNIIGWFQGRMEFGPRALGNRSILADARNPAMQMLLNTKIKFRENFRPFAPSVLAEDVDRYFEFDGRSPYMLLTATVQNERRKALPENYHNLNLQDKIYLERSEFPAITHLDFSARLQTVRQEENPRYWGLINAFKNITGHGILLNTSFNVKDEPIVCSPTDAYRCFMNTAMDYLVIGDFVYSKAMQPGWGKSEKTQD</sequence>
<dbReference type="InterPro" id="IPR003696">
    <property type="entry name" value="Carbtransf_dom"/>
</dbReference>
<evidence type="ECO:0000259" key="3">
    <source>
        <dbReference type="Pfam" id="PF16861"/>
    </source>
</evidence>
<dbReference type="Gene3D" id="3.90.870.20">
    <property type="entry name" value="Carbamoyltransferase, C-terminal domain"/>
    <property type="match status" value="1"/>
</dbReference>
<dbReference type="PANTHER" id="PTHR34847">
    <property type="entry name" value="NODULATION PROTEIN U"/>
    <property type="match status" value="1"/>
</dbReference>
<comment type="similarity">
    <text evidence="1">Belongs to the NodU/CmcH family.</text>
</comment>
<dbReference type="InterPro" id="IPR038152">
    <property type="entry name" value="Carbam_trans_C_sf"/>
</dbReference>
<accession>A0ABQ1N0B8</accession>
<proteinExistence type="inferred from homology"/>
<dbReference type="InterPro" id="IPR051338">
    <property type="entry name" value="NodU/CmcH_Carbamoyltrnsfr"/>
</dbReference>
<dbReference type="Pfam" id="PF16861">
    <property type="entry name" value="Carbam_trans_C"/>
    <property type="match status" value="1"/>
</dbReference>
<comment type="caution">
    <text evidence="4">The sequence shown here is derived from an EMBL/GenBank/DDBJ whole genome shotgun (WGS) entry which is preliminary data.</text>
</comment>
<organism evidence="4 5">
    <name type="scientific">Parapedobacter defluvii</name>
    <dbReference type="NCBI Taxonomy" id="2045106"/>
    <lineage>
        <taxon>Bacteria</taxon>
        <taxon>Pseudomonadati</taxon>
        <taxon>Bacteroidota</taxon>
        <taxon>Sphingobacteriia</taxon>
        <taxon>Sphingobacteriales</taxon>
        <taxon>Sphingobacteriaceae</taxon>
        <taxon>Parapedobacter</taxon>
    </lineage>
</organism>
<feature type="domain" description="Carbamoyltransferase" evidence="2">
    <location>
        <begin position="3"/>
        <end position="354"/>
    </location>
</feature>
<reference evidence="5" key="1">
    <citation type="journal article" date="2019" name="Int. J. Syst. Evol. Microbiol.">
        <title>The Global Catalogue of Microorganisms (GCM) 10K type strain sequencing project: providing services to taxonomists for standard genome sequencing and annotation.</title>
        <authorList>
            <consortium name="The Broad Institute Genomics Platform"/>
            <consortium name="The Broad Institute Genome Sequencing Center for Infectious Disease"/>
            <person name="Wu L."/>
            <person name="Ma J."/>
        </authorList>
    </citation>
    <scope>NUCLEOTIDE SEQUENCE [LARGE SCALE GENOMIC DNA]</scope>
    <source>
        <strain evidence="5">CGMCC 1.15342</strain>
    </source>
</reference>
<dbReference type="Pfam" id="PF02543">
    <property type="entry name" value="Carbam_trans_N"/>
    <property type="match status" value="1"/>
</dbReference>
<evidence type="ECO:0000313" key="5">
    <source>
        <dbReference type="Proteomes" id="UP000597338"/>
    </source>
</evidence>
<dbReference type="InterPro" id="IPR043129">
    <property type="entry name" value="ATPase_NBD"/>
</dbReference>
<keyword evidence="5" id="KW-1185">Reference proteome</keyword>
<name>A0ABQ1N0B8_9SPHI</name>
<dbReference type="Proteomes" id="UP000597338">
    <property type="component" value="Unassembled WGS sequence"/>
</dbReference>
<dbReference type="RefSeq" id="WP_188754023.1">
    <property type="nucleotide sequence ID" value="NZ_BMIK01000039.1"/>
</dbReference>
<dbReference type="Gene3D" id="3.30.420.40">
    <property type="match status" value="2"/>
</dbReference>